<sequence length="137" mass="14921">MMDETQTRPEHAPEVPPGSRESLWLLVSGPTIWAAHFLLSYLAVSVWCAKVAGRAGPLGDIRIAIGVLTALALTGIALTGWGGWRRHRFGEATLPHDFDTPGDRHRFLGFSTFLLCGLSFVATVFVALSVVFIRSCE</sequence>
<proteinExistence type="predicted"/>
<evidence type="ECO:0000256" key="1">
    <source>
        <dbReference type="SAM" id="Phobius"/>
    </source>
</evidence>
<reference evidence="2" key="1">
    <citation type="journal article" date="2015" name="Nature">
        <title>Complex archaea that bridge the gap between prokaryotes and eukaryotes.</title>
        <authorList>
            <person name="Spang A."/>
            <person name="Saw J.H."/>
            <person name="Jorgensen S.L."/>
            <person name="Zaremba-Niedzwiedzka K."/>
            <person name="Martijn J."/>
            <person name="Lind A.E."/>
            <person name="van Eijk R."/>
            <person name="Schleper C."/>
            <person name="Guy L."/>
            <person name="Ettema T.J."/>
        </authorList>
    </citation>
    <scope>NUCLEOTIDE SEQUENCE</scope>
</reference>
<protein>
    <submittedName>
        <fullName evidence="2">Uncharacterized protein</fullName>
    </submittedName>
</protein>
<keyword evidence="1" id="KW-0812">Transmembrane</keyword>
<evidence type="ECO:0000313" key="2">
    <source>
        <dbReference type="EMBL" id="KKO09961.1"/>
    </source>
</evidence>
<dbReference type="AlphaFoldDB" id="A0A0F9VY57"/>
<organism evidence="2">
    <name type="scientific">marine sediment metagenome</name>
    <dbReference type="NCBI Taxonomy" id="412755"/>
    <lineage>
        <taxon>unclassified sequences</taxon>
        <taxon>metagenomes</taxon>
        <taxon>ecological metagenomes</taxon>
    </lineage>
</organism>
<gene>
    <name evidence="2" type="ORF">LCGC14_0034630</name>
</gene>
<dbReference type="EMBL" id="LAZR01000006">
    <property type="protein sequence ID" value="KKO09961.1"/>
    <property type="molecule type" value="Genomic_DNA"/>
</dbReference>
<feature type="transmembrane region" description="Helical" evidence="1">
    <location>
        <begin position="107"/>
        <end position="133"/>
    </location>
</feature>
<accession>A0A0F9VY57</accession>
<feature type="transmembrane region" description="Helical" evidence="1">
    <location>
        <begin position="23"/>
        <end position="49"/>
    </location>
</feature>
<keyword evidence="1" id="KW-1133">Transmembrane helix</keyword>
<comment type="caution">
    <text evidence="2">The sequence shown here is derived from an EMBL/GenBank/DDBJ whole genome shotgun (WGS) entry which is preliminary data.</text>
</comment>
<feature type="transmembrane region" description="Helical" evidence="1">
    <location>
        <begin position="61"/>
        <end position="84"/>
    </location>
</feature>
<name>A0A0F9VY57_9ZZZZ</name>
<keyword evidence="1" id="KW-0472">Membrane</keyword>